<keyword evidence="2" id="KW-0812">Transmembrane</keyword>
<keyword evidence="2" id="KW-0472">Membrane</keyword>
<proteinExistence type="predicted"/>
<evidence type="ECO:0000256" key="1">
    <source>
        <dbReference type="SAM" id="MobiDB-lite"/>
    </source>
</evidence>
<feature type="region of interest" description="Disordered" evidence="1">
    <location>
        <begin position="1"/>
        <end position="30"/>
    </location>
</feature>
<evidence type="ECO:0000313" key="3">
    <source>
        <dbReference type="EMBL" id="MSR91153.1"/>
    </source>
</evidence>
<comment type="caution">
    <text evidence="3">The sequence shown here is derived from an EMBL/GenBank/DDBJ whole genome shotgun (WGS) entry which is preliminary data.</text>
</comment>
<dbReference type="Proteomes" id="UP000460287">
    <property type="component" value="Unassembled WGS sequence"/>
</dbReference>
<evidence type="ECO:0000313" key="4">
    <source>
        <dbReference type="Proteomes" id="UP000460287"/>
    </source>
</evidence>
<reference evidence="3 4" key="1">
    <citation type="submission" date="2019-08" db="EMBL/GenBank/DDBJ databases">
        <title>In-depth cultivation of the pig gut microbiome towards novel bacterial diversity and tailored functional studies.</title>
        <authorList>
            <person name="Wylensek D."/>
            <person name="Hitch T.C.A."/>
            <person name="Clavel T."/>
        </authorList>
    </citation>
    <scope>NUCLEOTIDE SEQUENCE [LARGE SCALE GENOMIC DNA]</scope>
    <source>
        <strain evidence="3 4">WCA-383-APC-5B</strain>
    </source>
</reference>
<protein>
    <submittedName>
        <fullName evidence="3">Uncharacterized protein</fullName>
    </submittedName>
</protein>
<dbReference type="EMBL" id="VULX01000007">
    <property type="protein sequence ID" value="MSR91153.1"/>
    <property type="molecule type" value="Genomic_DNA"/>
</dbReference>
<organism evidence="3 4">
    <name type="scientific">Inconstantimicrobium porci</name>
    <dbReference type="NCBI Taxonomy" id="2652291"/>
    <lineage>
        <taxon>Bacteria</taxon>
        <taxon>Bacillati</taxon>
        <taxon>Bacillota</taxon>
        <taxon>Clostridia</taxon>
        <taxon>Eubacteriales</taxon>
        <taxon>Clostridiaceae</taxon>
        <taxon>Inconstantimicrobium</taxon>
    </lineage>
</organism>
<keyword evidence="4" id="KW-1185">Reference proteome</keyword>
<evidence type="ECO:0000256" key="2">
    <source>
        <dbReference type="SAM" id="Phobius"/>
    </source>
</evidence>
<keyword evidence="2" id="KW-1133">Transmembrane helix</keyword>
<dbReference type="AlphaFoldDB" id="A0A7X2MXZ1"/>
<sequence length="114" mass="12768">MSRKKRKDSRYYRMYSESNTDKGSSESSGDISGDLKNLANDIKDVFSNHKKVSIGGHGKSFNLKKWNKKIMKKDKLNSLFCIIGMLGLLFVISRIGIPIAAIILIGLLIYVVLS</sequence>
<gene>
    <name evidence="3" type="ORF">FYJ33_06940</name>
</gene>
<accession>A0A7X2MXZ1</accession>
<name>A0A7X2MXZ1_9CLOT</name>
<dbReference type="RefSeq" id="WP_154531030.1">
    <property type="nucleotide sequence ID" value="NZ_JAQXTV010000146.1"/>
</dbReference>
<feature type="transmembrane region" description="Helical" evidence="2">
    <location>
        <begin position="79"/>
        <end position="112"/>
    </location>
</feature>